<comment type="caution">
    <text evidence="9">The sequence shown here is derived from an EMBL/GenBank/DDBJ whole genome shotgun (WGS) entry which is preliminary data.</text>
</comment>
<dbReference type="PROSITE" id="PS51679">
    <property type="entry name" value="SAM_MT_C5"/>
    <property type="match status" value="1"/>
</dbReference>
<dbReference type="AlphaFoldDB" id="A0AAD5JQ41"/>
<keyword evidence="3 7" id="KW-0949">S-adenosyl-L-methionine</keyword>
<dbReference type="SUPFAM" id="SSF53335">
    <property type="entry name" value="S-adenosyl-L-methionine-dependent methyltransferases"/>
    <property type="match status" value="1"/>
</dbReference>
<evidence type="ECO:0000256" key="6">
    <source>
        <dbReference type="ARBA" id="ARBA00042810"/>
    </source>
</evidence>
<organism evidence="9 10">
    <name type="scientific">Phascolomyces articulosus</name>
    <dbReference type="NCBI Taxonomy" id="60185"/>
    <lineage>
        <taxon>Eukaryota</taxon>
        <taxon>Fungi</taxon>
        <taxon>Fungi incertae sedis</taxon>
        <taxon>Mucoromycota</taxon>
        <taxon>Mucoromycotina</taxon>
        <taxon>Mucoromycetes</taxon>
        <taxon>Mucorales</taxon>
        <taxon>Lichtheimiaceae</taxon>
        <taxon>Phascolomyces</taxon>
    </lineage>
</organism>
<dbReference type="EMBL" id="JAIXMP010000038">
    <property type="protein sequence ID" value="KAI9248551.1"/>
    <property type="molecule type" value="Genomic_DNA"/>
</dbReference>
<evidence type="ECO:0000256" key="7">
    <source>
        <dbReference type="PROSITE-ProRule" id="PRU01016"/>
    </source>
</evidence>
<sequence>MAPLRMLEFYSGIGGMHFAATLAGWDFEVVKAFDINNVANDVYKHNFGPNIVGQRQIEALSMEFYDKVAADVWTMSPPCQPYSRLGLQKGSQDARSKSFLHLLQVLEDMSNRPKYILVENVKGFEESDSRDLLVESLNKCDYTFQEFLLTPLQLGIPNSRMRYYLLAKQKPLSFVQPSTETILGFIPESIHMSTEFVDNRTRTLDSEAALMNSTSAVQVGSVSDYLESNVDFALHSISDKTLLKYGHVFDIVKPRTHRSCCFTKGYYHYAEATGSILQLNEELETKEIFDKVTRAKKIEDEQEALALLKSLKLRYFTPREVANLMGFPDNFTFPELSTIKQKYRTLGNSINVRLVSELMIYLMKQPKE</sequence>
<evidence type="ECO:0000313" key="10">
    <source>
        <dbReference type="Proteomes" id="UP001209540"/>
    </source>
</evidence>
<comment type="similarity">
    <text evidence="7 8">Belongs to the class I-like SAM-binding methyltransferase superfamily. C5-methyltransferase family.</text>
</comment>
<dbReference type="Proteomes" id="UP001209540">
    <property type="component" value="Unassembled WGS sequence"/>
</dbReference>
<feature type="active site" evidence="7">
    <location>
        <position position="79"/>
    </location>
</feature>
<evidence type="ECO:0000256" key="2">
    <source>
        <dbReference type="ARBA" id="ARBA00022679"/>
    </source>
</evidence>
<dbReference type="EC" id="2.1.1.204" evidence="4"/>
<dbReference type="PROSITE" id="PS00095">
    <property type="entry name" value="C5_MTASE_2"/>
    <property type="match status" value="1"/>
</dbReference>
<dbReference type="GO" id="GO:0008168">
    <property type="term" value="F:methyltransferase activity"/>
    <property type="evidence" value="ECO:0007669"/>
    <property type="project" value="UniProtKB-KW"/>
</dbReference>
<dbReference type="PANTHER" id="PTHR46098">
    <property type="entry name" value="TRNA (CYTOSINE(38)-C(5))-METHYLTRANSFERASE"/>
    <property type="match status" value="1"/>
</dbReference>
<keyword evidence="10" id="KW-1185">Reference proteome</keyword>
<dbReference type="InterPro" id="IPR050750">
    <property type="entry name" value="C5-MTase"/>
</dbReference>
<name>A0AAD5JQ41_9FUNG</name>
<dbReference type="PRINTS" id="PR00105">
    <property type="entry name" value="C5METTRFRASE"/>
</dbReference>
<evidence type="ECO:0000256" key="3">
    <source>
        <dbReference type="ARBA" id="ARBA00022691"/>
    </source>
</evidence>
<accession>A0AAD5JQ41</accession>
<evidence type="ECO:0000313" key="9">
    <source>
        <dbReference type="EMBL" id="KAI9248551.1"/>
    </source>
</evidence>
<keyword evidence="1 7" id="KW-0489">Methyltransferase</keyword>
<dbReference type="Gene3D" id="3.40.50.150">
    <property type="entry name" value="Vaccinia Virus protein VP39"/>
    <property type="match status" value="1"/>
</dbReference>
<dbReference type="NCBIfam" id="TIGR00675">
    <property type="entry name" value="dcm"/>
    <property type="match status" value="1"/>
</dbReference>
<dbReference type="PANTHER" id="PTHR46098:SF1">
    <property type="entry name" value="TRNA (CYTOSINE(38)-C(5))-METHYLTRANSFERASE"/>
    <property type="match status" value="1"/>
</dbReference>
<evidence type="ECO:0000256" key="5">
    <source>
        <dbReference type="ARBA" id="ARBA00039681"/>
    </source>
</evidence>
<dbReference type="GO" id="GO:0032259">
    <property type="term" value="P:methylation"/>
    <property type="evidence" value="ECO:0007669"/>
    <property type="project" value="UniProtKB-KW"/>
</dbReference>
<evidence type="ECO:0000256" key="1">
    <source>
        <dbReference type="ARBA" id="ARBA00022603"/>
    </source>
</evidence>
<gene>
    <name evidence="9" type="ORF">BDA99DRAFT_524990</name>
</gene>
<evidence type="ECO:0000256" key="8">
    <source>
        <dbReference type="RuleBase" id="RU000416"/>
    </source>
</evidence>
<keyword evidence="2 7" id="KW-0808">Transferase</keyword>
<reference evidence="9" key="2">
    <citation type="submission" date="2023-02" db="EMBL/GenBank/DDBJ databases">
        <authorList>
            <consortium name="DOE Joint Genome Institute"/>
            <person name="Mondo S.J."/>
            <person name="Chang Y."/>
            <person name="Wang Y."/>
            <person name="Ahrendt S."/>
            <person name="Andreopoulos W."/>
            <person name="Barry K."/>
            <person name="Beard J."/>
            <person name="Benny G.L."/>
            <person name="Blankenship S."/>
            <person name="Bonito G."/>
            <person name="Cuomo C."/>
            <person name="Desiro A."/>
            <person name="Gervers K.A."/>
            <person name="Hundley H."/>
            <person name="Kuo A."/>
            <person name="LaButti K."/>
            <person name="Lang B.F."/>
            <person name="Lipzen A."/>
            <person name="O'Donnell K."/>
            <person name="Pangilinan J."/>
            <person name="Reynolds N."/>
            <person name="Sandor L."/>
            <person name="Smith M.W."/>
            <person name="Tsang A."/>
            <person name="Grigoriev I.V."/>
            <person name="Stajich J.E."/>
            <person name="Spatafora J.W."/>
        </authorList>
    </citation>
    <scope>NUCLEOTIDE SEQUENCE</scope>
    <source>
        <strain evidence="9">RSA 2281</strain>
    </source>
</reference>
<dbReference type="GO" id="GO:0005634">
    <property type="term" value="C:nucleus"/>
    <property type="evidence" value="ECO:0007669"/>
    <property type="project" value="TreeGrafter"/>
</dbReference>
<dbReference type="InterPro" id="IPR029063">
    <property type="entry name" value="SAM-dependent_MTases_sf"/>
</dbReference>
<dbReference type="Pfam" id="PF00145">
    <property type="entry name" value="DNA_methylase"/>
    <property type="match status" value="1"/>
</dbReference>
<protein>
    <recommendedName>
        <fullName evidence="5">tRNA (cytosine(38)-C(5))-methyltransferase</fullName>
        <ecNumber evidence="4">2.1.1.204</ecNumber>
    </recommendedName>
    <alternativeName>
        <fullName evidence="6">DNA (cytosine-5)-methyltransferase-like protein 2</fullName>
    </alternativeName>
</protein>
<dbReference type="InterPro" id="IPR031303">
    <property type="entry name" value="C5_meth_CS"/>
</dbReference>
<dbReference type="InterPro" id="IPR001525">
    <property type="entry name" value="C5_MeTfrase"/>
</dbReference>
<reference evidence="9" key="1">
    <citation type="journal article" date="2022" name="IScience">
        <title>Evolution of zygomycete secretomes and the origins of terrestrial fungal ecologies.</title>
        <authorList>
            <person name="Chang Y."/>
            <person name="Wang Y."/>
            <person name="Mondo S."/>
            <person name="Ahrendt S."/>
            <person name="Andreopoulos W."/>
            <person name="Barry K."/>
            <person name="Beard J."/>
            <person name="Benny G.L."/>
            <person name="Blankenship S."/>
            <person name="Bonito G."/>
            <person name="Cuomo C."/>
            <person name="Desiro A."/>
            <person name="Gervers K.A."/>
            <person name="Hundley H."/>
            <person name="Kuo A."/>
            <person name="LaButti K."/>
            <person name="Lang B.F."/>
            <person name="Lipzen A."/>
            <person name="O'Donnell K."/>
            <person name="Pangilinan J."/>
            <person name="Reynolds N."/>
            <person name="Sandor L."/>
            <person name="Smith M.E."/>
            <person name="Tsang A."/>
            <person name="Grigoriev I.V."/>
            <person name="Stajich J.E."/>
            <person name="Spatafora J.W."/>
        </authorList>
    </citation>
    <scope>NUCLEOTIDE SEQUENCE</scope>
    <source>
        <strain evidence="9">RSA 2281</strain>
    </source>
</reference>
<proteinExistence type="inferred from homology"/>
<dbReference type="Gene3D" id="3.90.120.10">
    <property type="entry name" value="DNA Methylase, subunit A, domain 2"/>
    <property type="match status" value="1"/>
</dbReference>
<evidence type="ECO:0000256" key="4">
    <source>
        <dbReference type="ARBA" id="ARBA00039081"/>
    </source>
</evidence>